<evidence type="ECO:0000313" key="3">
    <source>
        <dbReference type="Proteomes" id="UP000622317"/>
    </source>
</evidence>
<protein>
    <submittedName>
        <fullName evidence="2">Uncharacterized protein</fullName>
    </submittedName>
</protein>
<dbReference type="Proteomes" id="UP000622317">
    <property type="component" value="Unassembled WGS sequence"/>
</dbReference>
<organism evidence="2 3">
    <name type="scientific">Pelagicoccus enzymogenes</name>
    <dbReference type="NCBI Taxonomy" id="2773457"/>
    <lineage>
        <taxon>Bacteria</taxon>
        <taxon>Pseudomonadati</taxon>
        <taxon>Verrucomicrobiota</taxon>
        <taxon>Opitutia</taxon>
        <taxon>Puniceicoccales</taxon>
        <taxon>Pelagicoccaceae</taxon>
        <taxon>Pelagicoccus</taxon>
    </lineage>
</organism>
<name>A0A927F4R4_9BACT</name>
<sequence length="176" mass="20143">MQRFSIFMIMLIATAAHSFGQFRIATEMIGRNPMVDSNFHSVEITKTSKPTVSETIANEGHVTVSNIVAEFQINNLEILRMAEKWKLSDTESARYIYERIEEEIEFTRIPLESLPQLDFILRQIFIEHRFTAVNKLTGEPIDEIKTVSYKLGCCSNGGAIVLTDGTIYYDLGRVEW</sequence>
<reference evidence="2" key="1">
    <citation type="submission" date="2020-09" db="EMBL/GenBank/DDBJ databases">
        <title>Pelagicoccus enzymogenes sp. nov. with an EPS production, isolated from marine sediment.</title>
        <authorList>
            <person name="Feng X."/>
        </authorList>
    </citation>
    <scope>NUCLEOTIDE SEQUENCE</scope>
    <source>
        <strain evidence="2">NFK12</strain>
    </source>
</reference>
<accession>A0A927F4R4</accession>
<feature type="signal peptide" evidence="1">
    <location>
        <begin position="1"/>
        <end position="18"/>
    </location>
</feature>
<evidence type="ECO:0000256" key="1">
    <source>
        <dbReference type="SAM" id="SignalP"/>
    </source>
</evidence>
<evidence type="ECO:0000313" key="2">
    <source>
        <dbReference type="EMBL" id="MBD5778374.1"/>
    </source>
</evidence>
<gene>
    <name evidence="2" type="ORF">IEN85_02560</name>
</gene>
<feature type="chain" id="PRO_5037210341" evidence="1">
    <location>
        <begin position="19"/>
        <end position="176"/>
    </location>
</feature>
<dbReference type="EMBL" id="JACYFG010000004">
    <property type="protein sequence ID" value="MBD5778374.1"/>
    <property type="molecule type" value="Genomic_DNA"/>
</dbReference>
<comment type="caution">
    <text evidence="2">The sequence shown here is derived from an EMBL/GenBank/DDBJ whole genome shotgun (WGS) entry which is preliminary data.</text>
</comment>
<keyword evidence="3" id="KW-1185">Reference proteome</keyword>
<keyword evidence="1" id="KW-0732">Signal</keyword>
<dbReference type="AlphaFoldDB" id="A0A927F4R4"/>
<proteinExistence type="predicted"/>